<accession>A0AA39IHU9</accession>
<organism evidence="1 2">
    <name type="scientific">Steinernema hermaphroditum</name>
    <dbReference type="NCBI Taxonomy" id="289476"/>
    <lineage>
        <taxon>Eukaryota</taxon>
        <taxon>Metazoa</taxon>
        <taxon>Ecdysozoa</taxon>
        <taxon>Nematoda</taxon>
        <taxon>Chromadorea</taxon>
        <taxon>Rhabditida</taxon>
        <taxon>Tylenchina</taxon>
        <taxon>Panagrolaimomorpha</taxon>
        <taxon>Strongyloidoidea</taxon>
        <taxon>Steinernematidae</taxon>
        <taxon>Steinernema</taxon>
    </lineage>
</organism>
<reference evidence="1" key="1">
    <citation type="submission" date="2023-06" db="EMBL/GenBank/DDBJ databases">
        <title>Genomic analysis of the entomopathogenic nematode Steinernema hermaphroditum.</title>
        <authorList>
            <person name="Schwarz E.M."/>
            <person name="Heppert J.K."/>
            <person name="Baniya A."/>
            <person name="Schwartz H.T."/>
            <person name="Tan C.-H."/>
            <person name="Antoshechkin I."/>
            <person name="Sternberg P.W."/>
            <person name="Goodrich-Blair H."/>
            <person name="Dillman A.R."/>
        </authorList>
    </citation>
    <scope>NUCLEOTIDE SEQUENCE</scope>
    <source>
        <strain evidence="1">PS9179</strain>
        <tissue evidence="1">Whole animal</tissue>
    </source>
</reference>
<evidence type="ECO:0000313" key="2">
    <source>
        <dbReference type="Proteomes" id="UP001175271"/>
    </source>
</evidence>
<name>A0AA39IHU9_9BILA</name>
<gene>
    <name evidence="1" type="ORF">QR680_008765</name>
</gene>
<comment type="caution">
    <text evidence="1">The sequence shown here is derived from an EMBL/GenBank/DDBJ whole genome shotgun (WGS) entry which is preliminary data.</text>
</comment>
<proteinExistence type="predicted"/>
<dbReference type="Proteomes" id="UP001175271">
    <property type="component" value="Unassembled WGS sequence"/>
</dbReference>
<keyword evidence="2" id="KW-1185">Reference proteome</keyword>
<sequence>MGARRLPAAAHVEEVCRFLVSVSVGAKAPSEVLDKVAPLYRAYNHGRFEYLYQHDRNLFNKQRGDREETAIGKVLPYAAYKENQETIDRLCPDLAVVYDLYSDEKHKQVLSLDEVVKGYHSHGQLMMVAKEEGYCGATKPVYRLDSVASLKTTIFTDIKVEYERTKAHNALYKNGEDKGVVFYVWA</sequence>
<dbReference type="AlphaFoldDB" id="A0AA39IHU9"/>
<protein>
    <submittedName>
        <fullName evidence="1">Uncharacterized protein</fullName>
    </submittedName>
</protein>
<evidence type="ECO:0000313" key="1">
    <source>
        <dbReference type="EMBL" id="KAK0424641.1"/>
    </source>
</evidence>
<dbReference type="EMBL" id="JAUCMV010000001">
    <property type="protein sequence ID" value="KAK0424641.1"/>
    <property type="molecule type" value="Genomic_DNA"/>
</dbReference>